<name>A0A9D3LL35_ANGAN</name>
<evidence type="ECO:0000256" key="2">
    <source>
        <dbReference type="ARBA" id="ARBA00008317"/>
    </source>
</evidence>
<keyword evidence="5" id="KW-0679">Respiratory chain</keyword>
<comment type="similarity">
    <text evidence="2">Belongs to the complex I NDUFB10 subunit family.</text>
</comment>
<evidence type="ECO:0000256" key="4">
    <source>
        <dbReference type="ARBA" id="ARBA00022448"/>
    </source>
</evidence>
<keyword evidence="9" id="KW-0472">Membrane</keyword>
<evidence type="ECO:0000313" key="15">
    <source>
        <dbReference type="Proteomes" id="UP001044222"/>
    </source>
</evidence>
<protein>
    <recommendedName>
        <fullName evidence="3">NADH dehydrogenase [ubiquinone] 1 beta subcomplex subunit 10</fullName>
    </recommendedName>
    <alternativeName>
        <fullName evidence="11">Complex I-PDSW</fullName>
    </alternativeName>
    <alternativeName>
        <fullName evidence="12">NADH-ubiquinone oxidoreductase PDSW subunit</fullName>
    </alternativeName>
</protein>
<sequence>MPSDYDKDAYPEPPRRTPVVDKQTTLPNPALILTKLFYYSVDLPVSTFKGFVDSLHEKNKYYYYHRQYRRVPELTECQFGDYLCYYEAEMQWRRDHKVDQEIVKVVQERLRACQQREGNSNQQNCAKELQQFAQVTKAYQSRYGDLGAYGSARKCLMKQKHRMIESQKQAA</sequence>
<keyword evidence="7" id="KW-0249">Electron transport</keyword>
<evidence type="ECO:0000313" key="14">
    <source>
        <dbReference type="EMBL" id="KAG5832147.1"/>
    </source>
</evidence>
<feature type="compositionally biased region" description="Basic and acidic residues" evidence="13">
    <location>
        <begin position="1"/>
        <end position="19"/>
    </location>
</feature>
<evidence type="ECO:0000256" key="1">
    <source>
        <dbReference type="ARBA" id="ARBA00004443"/>
    </source>
</evidence>
<comment type="subcellular location">
    <subcellularLocation>
        <location evidence="1">Mitochondrion inner membrane</location>
        <topology evidence="1">Peripheral membrane protein</topology>
        <orientation evidence="1">Matrix side</orientation>
    </subcellularLocation>
</comment>
<dbReference type="GO" id="GO:0045271">
    <property type="term" value="C:respiratory chain complex I"/>
    <property type="evidence" value="ECO:0007669"/>
    <property type="project" value="UniProtKB-ARBA"/>
</dbReference>
<dbReference type="Proteomes" id="UP001044222">
    <property type="component" value="Chromosome 17"/>
</dbReference>
<keyword evidence="15" id="KW-1185">Reference proteome</keyword>
<keyword evidence="4" id="KW-0813">Transport</keyword>
<feature type="region of interest" description="Disordered" evidence="13">
    <location>
        <begin position="1"/>
        <end position="21"/>
    </location>
</feature>
<dbReference type="PANTHER" id="PTHR13094">
    <property type="entry name" value="NADH-UBIQUINONE OXIDOREDUCTASE PDSW SUBUNIT"/>
    <property type="match status" value="1"/>
</dbReference>
<evidence type="ECO:0000256" key="7">
    <source>
        <dbReference type="ARBA" id="ARBA00022982"/>
    </source>
</evidence>
<accession>A0A9D3LL35</accession>
<keyword evidence="8" id="KW-0496">Mitochondrion</keyword>
<evidence type="ECO:0000256" key="8">
    <source>
        <dbReference type="ARBA" id="ARBA00023128"/>
    </source>
</evidence>
<evidence type="ECO:0000256" key="6">
    <source>
        <dbReference type="ARBA" id="ARBA00022792"/>
    </source>
</evidence>
<dbReference type="PANTHER" id="PTHR13094:SF1">
    <property type="entry name" value="NADH DEHYDROGENASE [UBIQUINONE] 1 BETA SUBCOMPLEX SUBUNIT 10"/>
    <property type="match status" value="1"/>
</dbReference>
<gene>
    <name evidence="14" type="ORF">ANANG_G00288020</name>
</gene>
<evidence type="ECO:0000256" key="10">
    <source>
        <dbReference type="ARBA" id="ARBA00024857"/>
    </source>
</evidence>
<proteinExistence type="inferred from homology"/>
<evidence type="ECO:0000256" key="5">
    <source>
        <dbReference type="ARBA" id="ARBA00022660"/>
    </source>
</evidence>
<dbReference type="GO" id="GO:0005743">
    <property type="term" value="C:mitochondrial inner membrane"/>
    <property type="evidence" value="ECO:0007669"/>
    <property type="project" value="UniProtKB-SubCell"/>
</dbReference>
<dbReference type="InterPro" id="IPR019377">
    <property type="entry name" value="NADH_UbQ_OxRdtase_su10"/>
</dbReference>
<dbReference type="Pfam" id="PF10249">
    <property type="entry name" value="NDUFB10"/>
    <property type="match status" value="1"/>
</dbReference>
<dbReference type="OMA" id="KSYRQNC"/>
<organism evidence="14 15">
    <name type="scientific">Anguilla anguilla</name>
    <name type="common">European freshwater eel</name>
    <name type="synonym">Muraena anguilla</name>
    <dbReference type="NCBI Taxonomy" id="7936"/>
    <lineage>
        <taxon>Eukaryota</taxon>
        <taxon>Metazoa</taxon>
        <taxon>Chordata</taxon>
        <taxon>Craniata</taxon>
        <taxon>Vertebrata</taxon>
        <taxon>Euteleostomi</taxon>
        <taxon>Actinopterygii</taxon>
        <taxon>Neopterygii</taxon>
        <taxon>Teleostei</taxon>
        <taxon>Anguilliformes</taxon>
        <taxon>Anguillidae</taxon>
        <taxon>Anguilla</taxon>
    </lineage>
</organism>
<dbReference type="AlphaFoldDB" id="A0A9D3LL35"/>
<dbReference type="InterPro" id="IPR039993">
    <property type="entry name" value="NDUFB10"/>
</dbReference>
<dbReference type="EMBL" id="JAFIRN010000017">
    <property type="protein sequence ID" value="KAG5832147.1"/>
    <property type="molecule type" value="Genomic_DNA"/>
</dbReference>
<evidence type="ECO:0000256" key="9">
    <source>
        <dbReference type="ARBA" id="ARBA00023136"/>
    </source>
</evidence>
<evidence type="ECO:0000256" key="11">
    <source>
        <dbReference type="ARBA" id="ARBA00030372"/>
    </source>
</evidence>
<reference evidence="14" key="1">
    <citation type="submission" date="2021-01" db="EMBL/GenBank/DDBJ databases">
        <title>A chromosome-scale assembly of European eel, Anguilla anguilla.</title>
        <authorList>
            <person name="Henkel C."/>
            <person name="Jong-Raadsen S.A."/>
            <person name="Dufour S."/>
            <person name="Weltzien F.-A."/>
            <person name="Palstra A.P."/>
            <person name="Pelster B."/>
            <person name="Spaink H.P."/>
            <person name="Van Den Thillart G.E."/>
            <person name="Jansen H."/>
            <person name="Zahm M."/>
            <person name="Klopp C."/>
            <person name="Cedric C."/>
            <person name="Louis A."/>
            <person name="Berthelot C."/>
            <person name="Parey E."/>
            <person name="Roest Crollius H."/>
            <person name="Montfort J."/>
            <person name="Robinson-Rechavi M."/>
            <person name="Bucao C."/>
            <person name="Bouchez O."/>
            <person name="Gislard M."/>
            <person name="Lluch J."/>
            <person name="Milhes M."/>
            <person name="Lampietro C."/>
            <person name="Lopez Roques C."/>
            <person name="Donnadieu C."/>
            <person name="Braasch I."/>
            <person name="Desvignes T."/>
            <person name="Postlethwait J."/>
            <person name="Bobe J."/>
            <person name="Guiguen Y."/>
            <person name="Dirks R."/>
        </authorList>
    </citation>
    <scope>NUCLEOTIDE SEQUENCE</scope>
    <source>
        <strain evidence="14">Tag_6206</strain>
        <tissue evidence="14">Liver</tissue>
    </source>
</reference>
<keyword evidence="6" id="KW-0999">Mitochondrion inner membrane</keyword>
<evidence type="ECO:0000256" key="13">
    <source>
        <dbReference type="SAM" id="MobiDB-lite"/>
    </source>
</evidence>
<evidence type="ECO:0000256" key="12">
    <source>
        <dbReference type="ARBA" id="ARBA00032549"/>
    </source>
</evidence>
<dbReference type="OrthoDB" id="6017729at2759"/>
<evidence type="ECO:0000256" key="3">
    <source>
        <dbReference type="ARBA" id="ARBA00014109"/>
    </source>
</evidence>
<comment type="function">
    <text evidence="10">Accessory subunit that is involved in the functional assembly of the mitochondrial respiratory chain complex I. Complex I has an NADH dehydrogenase activity with ubiquinone as an immediate electron acceptor and mediates the transfer of electrons from NADH to the respiratory chain.</text>
</comment>
<comment type="caution">
    <text evidence="14">The sequence shown here is derived from an EMBL/GenBank/DDBJ whole genome shotgun (WGS) entry which is preliminary data.</text>
</comment>